<feature type="domain" description="NAD-dependent epimerase/dehydratase" evidence="2">
    <location>
        <begin position="3"/>
        <end position="133"/>
    </location>
</feature>
<evidence type="ECO:0000313" key="3">
    <source>
        <dbReference type="EMBL" id="RZU41352.1"/>
    </source>
</evidence>
<dbReference type="Gene3D" id="3.40.50.720">
    <property type="entry name" value="NAD(P)-binding Rossmann-like Domain"/>
    <property type="match status" value="1"/>
</dbReference>
<accession>A0A4Q7YU32</accession>
<comment type="similarity">
    <text evidence="1">Belongs to the NAD(P)-dependent epimerase/dehydratase family.</text>
</comment>
<name>A0A4Q7YU32_9BACT</name>
<dbReference type="InterPro" id="IPR001509">
    <property type="entry name" value="Epimerase_deHydtase"/>
</dbReference>
<comment type="caution">
    <text evidence="3">The sequence shown here is derived from an EMBL/GenBank/DDBJ whole genome shotgun (WGS) entry which is preliminary data.</text>
</comment>
<dbReference type="EMBL" id="SHKW01000001">
    <property type="protein sequence ID" value="RZU41352.1"/>
    <property type="molecule type" value="Genomic_DNA"/>
</dbReference>
<dbReference type="OrthoDB" id="9766450at2"/>
<dbReference type="RefSeq" id="WP_130419285.1">
    <property type="nucleotide sequence ID" value="NZ_SHKW01000001.1"/>
</dbReference>
<organism evidence="3 4">
    <name type="scientific">Edaphobacter modestus</name>
    <dbReference type="NCBI Taxonomy" id="388466"/>
    <lineage>
        <taxon>Bacteria</taxon>
        <taxon>Pseudomonadati</taxon>
        <taxon>Acidobacteriota</taxon>
        <taxon>Terriglobia</taxon>
        <taxon>Terriglobales</taxon>
        <taxon>Acidobacteriaceae</taxon>
        <taxon>Edaphobacter</taxon>
    </lineage>
</organism>
<keyword evidence="4" id="KW-1185">Reference proteome</keyword>
<evidence type="ECO:0000259" key="2">
    <source>
        <dbReference type="Pfam" id="PF01370"/>
    </source>
</evidence>
<dbReference type="InterPro" id="IPR036291">
    <property type="entry name" value="NAD(P)-bd_dom_sf"/>
</dbReference>
<reference evidence="3 4" key="1">
    <citation type="submission" date="2019-02" db="EMBL/GenBank/DDBJ databases">
        <title>Genomic Encyclopedia of Archaeal and Bacterial Type Strains, Phase II (KMG-II): from individual species to whole genera.</title>
        <authorList>
            <person name="Goeker M."/>
        </authorList>
    </citation>
    <scope>NUCLEOTIDE SEQUENCE [LARGE SCALE GENOMIC DNA]</scope>
    <source>
        <strain evidence="3 4">DSM 18101</strain>
    </source>
</reference>
<feature type="domain" description="NAD-dependent epimerase/dehydratase" evidence="2">
    <location>
        <begin position="166"/>
        <end position="282"/>
    </location>
</feature>
<dbReference type="SUPFAM" id="SSF51735">
    <property type="entry name" value="NAD(P)-binding Rossmann-fold domains"/>
    <property type="match status" value="1"/>
</dbReference>
<evidence type="ECO:0000313" key="4">
    <source>
        <dbReference type="Proteomes" id="UP000292958"/>
    </source>
</evidence>
<dbReference type="PANTHER" id="PTHR43000">
    <property type="entry name" value="DTDP-D-GLUCOSE 4,6-DEHYDRATASE-RELATED"/>
    <property type="match status" value="1"/>
</dbReference>
<evidence type="ECO:0000256" key="1">
    <source>
        <dbReference type="ARBA" id="ARBA00007637"/>
    </source>
</evidence>
<dbReference type="Pfam" id="PF01370">
    <property type="entry name" value="Epimerase"/>
    <property type="match status" value="2"/>
</dbReference>
<dbReference type="AlphaFoldDB" id="A0A4Q7YU32"/>
<gene>
    <name evidence="3" type="ORF">BDD14_2869</name>
</gene>
<protein>
    <submittedName>
        <fullName evidence="3">dTDP-L-rhamnose 4-epimerase</fullName>
    </submittedName>
</protein>
<proteinExistence type="inferred from homology"/>
<sequence length="377" mass="41501">MKILITGGAGFIGQHLTRHLLALRHEMTILDSFLDQVHAGNRVLPGDLDKHVRLVVGDVADPASLRPALEGQDCIVHLAAETGTGQSMYEVSRYERTNIAGTALLYELLSKENCLQVERIVVASSRAIYGEGAYCCERDGVVYPVSRSVEEKQAGQFDPLCPRCGGACETIPTPETAPHQPSSFYGLTKQVQEQMALMFGQVRKIPTVALRYQNVYGPGQSLQNPYTGILAIFSNLVRAGRPIHVFEDGLESRDFVYIDDVVRATSAAITTPFAGCDAVNVGSDERTTVLDVARLVNEFFGSPSELKITGAFRNGDIRHGMADLTLAGRLLDYEPQHKFGEGLRKFLTWANQNEPNWNGYERSLAEIKVHGLLHQRS</sequence>
<dbReference type="Proteomes" id="UP000292958">
    <property type="component" value="Unassembled WGS sequence"/>
</dbReference>